<dbReference type="EMBL" id="JPRK01000002">
    <property type="protein sequence ID" value="KIO54618.1"/>
    <property type="molecule type" value="Genomic_DNA"/>
</dbReference>
<accession>A0A0D0F013</accession>
<dbReference type="RefSeq" id="WP_041515711.1">
    <property type="nucleotide sequence ID" value="NZ_JPRK01000002.1"/>
</dbReference>
<reference evidence="2 4" key="1">
    <citation type="submission" date="2015-01" db="EMBL/GenBank/DDBJ databases">
        <title>Genome of Flavobacterium hibernum DSM 12611.</title>
        <authorList>
            <person name="Stropko S.J."/>
            <person name="Pipes S.E."/>
            <person name="Newman J.D."/>
        </authorList>
    </citation>
    <scope>NUCLEOTIDE SEQUENCE [LARGE SCALE GENOMIC DNA]</scope>
    <source>
        <strain evidence="2 4">DSM 12611</strain>
    </source>
</reference>
<dbReference type="Proteomes" id="UP000032061">
    <property type="component" value="Unassembled WGS sequence"/>
</dbReference>
<dbReference type="STRING" id="37752.IW18_01020"/>
<dbReference type="Proteomes" id="UP000198302">
    <property type="component" value="Unassembled WGS sequence"/>
</dbReference>
<proteinExistence type="predicted"/>
<comment type="caution">
    <text evidence="2">The sequence shown here is derived from an EMBL/GenBank/DDBJ whole genome shotgun (WGS) entry which is preliminary data.</text>
</comment>
<protein>
    <recommendedName>
        <fullName evidence="1">DUF3347 domain-containing protein</fullName>
    </recommendedName>
</protein>
<evidence type="ECO:0000313" key="5">
    <source>
        <dbReference type="Proteomes" id="UP000198302"/>
    </source>
</evidence>
<dbReference type="EMBL" id="MUGX01000029">
    <property type="protein sequence ID" value="OXA84688.1"/>
    <property type="molecule type" value="Genomic_DNA"/>
</dbReference>
<gene>
    <name evidence="3" type="ORF">B0A73_18930</name>
    <name evidence="2" type="ORF">IW18_01020</name>
</gene>
<dbReference type="PROSITE" id="PS51257">
    <property type="entry name" value="PROKAR_LIPOPROTEIN"/>
    <property type="match status" value="1"/>
</dbReference>
<reference evidence="3 5" key="2">
    <citation type="submission" date="2016-11" db="EMBL/GenBank/DDBJ databases">
        <title>Whole genomes of Flavobacteriaceae.</title>
        <authorList>
            <person name="Stine C."/>
            <person name="Li C."/>
            <person name="Tadesse D."/>
        </authorList>
    </citation>
    <scope>NUCLEOTIDE SEQUENCE [LARGE SCALE GENOMIC DNA]</scope>
    <source>
        <strain evidence="3 5">ATCC 51468</strain>
    </source>
</reference>
<evidence type="ECO:0000313" key="3">
    <source>
        <dbReference type="EMBL" id="OXA84688.1"/>
    </source>
</evidence>
<dbReference type="AlphaFoldDB" id="A0A0D0F013"/>
<evidence type="ECO:0000259" key="1">
    <source>
        <dbReference type="Pfam" id="PF11827"/>
    </source>
</evidence>
<name>A0A0D0F013_9FLAO</name>
<dbReference type="Pfam" id="PF11827">
    <property type="entry name" value="DUF3347"/>
    <property type="match status" value="1"/>
</dbReference>
<keyword evidence="5" id="KW-1185">Reference proteome</keyword>
<dbReference type="OrthoDB" id="5513217at2"/>
<feature type="domain" description="DUF3347" evidence="1">
    <location>
        <begin position="56"/>
        <end position="130"/>
    </location>
</feature>
<evidence type="ECO:0000313" key="4">
    <source>
        <dbReference type="Proteomes" id="UP000032061"/>
    </source>
</evidence>
<sequence length="179" mass="19405">MKELIKSGISILSILLLIACGNNENKKKEIPQNKKTSVAITKESEVKINDDLLNAIYSQYTHLTVALTQGNIAEAKLAANAIEAGAQKISANSNLVTSAGAIVSAPDIEKQRVAYSQLSNEMAGLLKKAGMADAELYVHYCPMAFDNKGAVWISTTKEVRNPYFGEKMLKCGEVKETIK</sequence>
<evidence type="ECO:0000313" key="2">
    <source>
        <dbReference type="EMBL" id="KIO54618.1"/>
    </source>
</evidence>
<organism evidence="2 4">
    <name type="scientific">Flavobacterium hibernum</name>
    <dbReference type="NCBI Taxonomy" id="37752"/>
    <lineage>
        <taxon>Bacteria</taxon>
        <taxon>Pseudomonadati</taxon>
        <taxon>Bacteroidota</taxon>
        <taxon>Flavobacteriia</taxon>
        <taxon>Flavobacteriales</taxon>
        <taxon>Flavobacteriaceae</taxon>
        <taxon>Flavobacterium</taxon>
    </lineage>
</organism>
<dbReference type="InterPro" id="IPR021782">
    <property type="entry name" value="DUF3347"/>
</dbReference>